<evidence type="ECO:0000256" key="10">
    <source>
        <dbReference type="ARBA" id="ARBA00023049"/>
    </source>
</evidence>
<feature type="domain" description="GH18" evidence="15">
    <location>
        <begin position="430"/>
        <end position="484"/>
    </location>
</feature>
<dbReference type="PANTHER" id="PTHR31120">
    <property type="entry name" value="METALLOPROTEASE TIKI"/>
    <property type="match status" value="1"/>
</dbReference>
<evidence type="ECO:0000256" key="14">
    <source>
        <dbReference type="SAM" id="SignalP"/>
    </source>
</evidence>
<evidence type="ECO:0000256" key="2">
    <source>
        <dbReference type="ARBA" id="ARBA00004479"/>
    </source>
</evidence>
<evidence type="ECO:0000256" key="8">
    <source>
        <dbReference type="ARBA" id="ARBA00022801"/>
    </source>
</evidence>
<feature type="signal peptide" evidence="14">
    <location>
        <begin position="1"/>
        <end position="28"/>
    </location>
</feature>
<name>A0AAQ4E453_AMBAM</name>
<proteinExistence type="inferred from homology"/>
<evidence type="ECO:0000256" key="11">
    <source>
        <dbReference type="ARBA" id="ARBA00023136"/>
    </source>
</evidence>
<dbReference type="PANTHER" id="PTHR31120:SF6">
    <property type="entry name" value="METALLOPROTEASE TIKI HOMOLOG"/>
    <property type="match status" value="1"/>
</dbReference>
<evidence type="ECO:0000256" key="12">
    <source>
        <dbReference type="ARBA" id="ARBA00023180"/>
    </source>
</evidence>
<keyword evidence="11" id="KW-0472">Membrane</keyword>
<evidence type="ECO:0000256" key="13">
    <source>
        <dbReference type="RuleBase" id="RU369069"/>
    </source>
</evidence>
<dbReference type="EC" id="3.4.-.-" evidence="13"/>
<dbReference type="EMBL" id="JARKHS020022549">
    <property type="protein sequence ID" value="KAK8769481.1"/>
    <property type="molecule type" value="Genomic_DNA"/>
</dbReference>
<dbReference type="InterPro" id="IPR001223">
    <property type="entry name" value="Glyco_hydro18_cat"/>
</dbReference>
<organism evidence="16 17">
    <name type="scientific">Amblyomma americanum</name>
    <name type="common">Lone star tick</name>
    <dbReference type="NCBI Taxonomy" id="6943"/>
    <lineage>
        <taxon>Eukaryota</taxon>
        <taxon>Metazoa</taxon>
        <taxon>Ecdysozoa</taxon>
        <taxon>Arthropoda</taxon>
        <taxon>Chelicerata</taxon>
        <taxon>Arachnida</taxon>
        <taxon>Acari</taxon>
        <taxon>Parasitiformes</taxon>
        <taxon>Ixodida</taxon>
        <taxon>Ixodoidea</taxon>
        <taxon>Ixodidae</taxon>
        <taxon>Amblyomminae</taxon>
        <taxon>Amblyomma</taxon>
    </lineage>
</organism>
<comment type="similarity">
    <text evidence="3 13">Belongs to the TIKI family.</text>
</comment>
<evidence type="ECO:0000259" key="15">
    <source>
        <dbReference type="Pfam" id="PF00704"/>
    </source>
</evidence>
<dbReference type="GO" id="GO:0071897">
    <property type="term" value="P:DNA biosynthetic process"/>
    <property type="evidence" value="ECO:0007669"/>
    <property type="project" value="UniProtKB-ARBA"/>
</dbReference>
<dbReference type="InterPro" id="IPR017853">
    <property type="entry name" value="GH"/>
</dbReference>
<dbReference type="SUPFAM" id="SSF56672">
    <property type="entry name" value="DNA/RNA polymerases"/>
    <property type="match status" value="1"/>
</dbReference>
<dbReference type="InterPro" id="IPR043502">
    <property type="entry name" value="DNA/RNA_pol_sf"/>
</dbReference>
<evidence type="ECO:0000256" key="6">
    <source>
        <dbReference type="ARBA" id="ARBA00022723"/>
    </source>
</evidence>
<gene>
    <name evidence="16" type="ORF">V5799_014055</name>
</gene>
<sequence length="513" mass="57400">MPVCGHGLLLCASVVCCCCLLLPPTAQGPQSSGVPASKHRNQASCDTSGGIRSFLWSTRSEPPSYFFGTIHVPYTRVWDHVPENAKRAFGNADSVVFELDLLDPGALGALANCQLLPEGRSLADVLPPELLARLRRHLEYVRAKMSSWMTADQRGRGLYADYLFHAITGDWERKRPIWVLLMVDSLTEGDVRARGVPVLDLFLAQEAQRLAKRTGAVEQVHEQCLPLNGLNCSQVLFALDQTLRQHERIRRGAQRSGYGADELIRHYNCGDLDAVVFSRDTAQVPPLANTSLRLSARELRLARDIDRYFRHELIYKRNHRMGDRVLRLLRANPGQSFFFAFGAGHFLGNNTVLDFVRQGGFDIEHSTESFESHLRDVKQVFSLISEAGLKLKPAKCQFLKPQVKYLGHVVSATGVRPDPEKLECVCKVISNGGKRIFDKQSKVPYVIDKKNWISYDDVSSVELKARWILSEGFGGIMTFSLNCDDHTGATSPEGVRFPLHKKIKEVVEQGFNA</sequence>
<keyword evidence="10 13" id="KW-0482">Metalloprotease</keyword>
<evidence type="ECO:0000313" key="17">
    <source>
        <dbReference type="Proteomes" id="UP001321473"/>
    </source>
</evidence>
<keyword evidence="7 13" id="KW-0732">Signal</keyword>
<dbReference type="GO" id="GO:0005975">
    <property type="term" value="P:carbohydrate metabolic process"/>
    <property type="evidence" value="ECO:0007669"/>
    <property type="project" value="InterPro"/>
</dbReference>
<comment type="function">
    <text evidence="13">Metalloprotease that acts as a negative regulator of the Wnt signaling pathway.</text>
</comment>
<dbReference type="GO" id="GO:0046872">
    <property type="term" value="F:metal ion binding"/>
    <property type="evidence" value="ECO:0007669"/>
    <property type="project" value="UniProtKB-UniRule"/>
</dbReference>
<keyword evidence="12" id="KW-0325">Glycoprotein</keyword>
<dbReference type="SUPFAM" id="SSF51445">
    <property type="entry name" value="(Trans)glycosidases"/>
    <property type="match status" value="1"/>
</dbReference>
<keyword evidence="4 13" id="KW-0645">Protease</keyword>
<dbReference type="Proteomes" id="UP001321473">
    <property type="component" value="Unassembled WGS sequence"/>
</dbReference>
<comment type="cofactor">
    <cofactor evidence="1">
        <name>Co(2+)</name>
        <dbReference type="ChEBI" id="CHEBI:48828"/>
    </cofactor>
</comment>
<dbReference type="InterPro" id="IPR002816">
    <property type="entry name" value="TraB/PrgY/GumN_fam"/>
</dbReference>
<evidence type="ECO:0000256" key="1">
    <source>
        <dbReference type="ARBA" id="ARBA00001941"/>
    </source>
</evidence>
<dbReference type="Pfam" id="PF01963">
    <property type="entry name" value="TraB_PrgY_gumN"/>
    <property type="match status" value="1"/>
</dbReference>
<reference evidence="16 17" key="1">
    <citation type="journal article" date="2023" name="Arcadia Sci">
        <title>De novo assembly of a long-read Amblyomma americanum tick genome.</title>
        <authorList>
            <person name="Chou S."/>
            <person name="Poskanzer K.E."/>
            <person name="Rollins M."/>
            <person name="Thuy-Boun P.S."/>
        </authorList>
    </citation>
    <scope>NUCLEOTIDE SEQUENCE [LARGE SCALE GENOMIC DNA]</scope>
    <source>
        <strain evidence="16">F_SG_1</strain>
        <tissue evidence="16">Salivary glands</tissue>
    </source>
</reference>
<comment type="caution">
    <text evidence="16">The sequence shown here is derived from an EMBL/GenBank/DDBJ whole genome shotgun (WGS) entry which is preliminary data.</text>
</comment>
<keyword evidence="9" id="KW-1133">Transmembrane helix</keyword>
<evidence type="ECO:0000256" key="3">
    <source>
        <dbReference type="ARBA" id="ARBA00008261"/>
    </source>
</evidence>
<dbReference type="InterPro" id="IPR040230">
    <property type="entry name" value="TIKI1/2-like"/>
</dbReference>
<dbReference type="GO" id="GO:0004222">
    <property type="term" value="F:metalloendopeptidase activity"/>
    <property type="evidence" value="ECO:0007669"/>
    <property type="project" value="UniProtKB-UniRule"/>
</dbReference>
<dbReference type="Gene3D" id="3.30.70.270">
    <property type="match status" value="1"/>
</dbReference>
<keyword evidence="17" id="KW-1185">Reference proteome</keyword>
<keyword evidence="13" id="KW-1003">Cell membrane</keyword>
<comment type="cofactor">
    <cofactor evidence="13">
        <name>Mn(2+)</name>
        <dbReference type="ChEBI" id="CHEBI:29035"/>
    </cofactor>
    <cofactor evidence="13">
        <name>Co(2+)</name>
        <dbReference type="ChEBI" id="CHEBI:48828"/>
    </cofactor>
    <text evidence="13">Divalent metal cations. Mn(2+) or Co(2+).</text>
</comment>
<dbReference type="GO" id="GO:0030178">
    <property type="term" value="P:negative regulation of Wnt signaling pathway"/>
    <property type="evidence" value="ECO:0007669"/>
    <property type="project" value="UniProtKB-UniRule"/>
</dbReference>
<dbReference type="GO" id="GO:0006508">
    <property type="term" value="P:proteolysis"/>
    <property type="evidence" value="ECO:0007669"/>
    <property type="project" value="UniProtKB-KW"/>
</dbReference>
<keyword evidence="5" id="KW-0812">Transmembrane</keyword>
<evidence type="ECO:0000256" key="5">
    <source>
        <dbReference type="ARBA" id="ARBA00022692"/>
    </source>
</evidence>
<dbReference type="AlphaFoldDB" id="A0AAQ4E453"/>
<dbReference type="CDD" id="cd14789">
    <property type="entry name" value="Tiki"/>
    <property type="match status" value="1"/>
</dbReference>
<dbReference type="InterPro" id="IPR043128">
    <property type="entry name" value="Rev_trsase/Diguanyl_cyclase"/>
</dbReference>
<comment type="subcellular location">
    <subcellularLocation>
        <location evidence="13">Cell membrane</location>
        <topology evidence="13">Single-pass type I membrane protein</topology>
    </subcellularLocation>
    <subcellularLocation>
        <location evidence="2">Membrane</location>
        <topology evidence="2">Single-pass type I membrane protein</topology>
    </subcellularLocation>
</comment>
<evidence type="ECO:0000313" key="16">
    <source>
        <dbReference type="EMBL" id="KAK8769481.1"/>
    </source>
</evidence>
<keyword evidence="13" id="KW-0879">Wnt signaling pathway</keyword>
<keyword evidence="8 13" id="KW-0378">Hydrolase</keyword>
<keyword evidence="6 13" id="KW-0479">Metal-binding</keyword>
<protein>
    <recommendedName>
        <fullName evidence="13">Metalloprotease TIKI homolog</fullName>
        <ecNumber evidence="13">3.4.-.-</ecNumber>
    </recommendedName>
</protein>
<evidence type="ECO:0000256" key="7">
    <source>
        <dbReference type="ARBA" id="ARBA00022729"/>
    </source>
</evidence>
<dbReference type="GO" id="GO:0005886">
    <property type="term" value="C:plasma membrane"/>
    <property type="evidence" value="ECO:0007669"/>
    <property type="project" value="UniProtKB-SubCell"/>
</dbReference>
<dbReference type="GO" id="GO:0016055">
    <property type="term" value="P:Wnt signaling pathway"/>
    <property type="evidence" value="ECO:0007669"/>
    <property type="project" value="UniProtKB-KW"/>
</dbReference>
<feature type="chain" id="PRO_5042814857" description="Metalloprotease TIKI homolog" evidence="14">
    <location>
        <begin position="29"/>
        <end position="513"/>
    </location>
</feature>
<dbReference type="Pfam" id="PF00704">
    <property type="entry name" value="Glyco_hydro_18"/>
    <property type="match status" value="1"/>
</dbReference>
<dbReference type="Gene3D" id="3.20.20.80">
    <property type="entry name" value="Glycosidases"/>
    <property type="match status" value="1"/>
</dbReference>
<accession>A0AAQ4E453</accession>
<evidence type="ECO:0000256" key="4">
    <source>
        <dbReference type="ARBA" id="ARBA00022670"/>
    </source>
</evidence>
<evidence type="ECO:0000256" key="9">
    <source>
        <dbReference type="ARBA" id="ARBA00022989"/>
    </source>
</evidence>